<evidence type="ECO:0000313" key="9">
    <source>
        <dbReference type="EMBL" id="KAK9713318.1"/>
    </source>
</evidence>
<dbReference type="GO" id="GO:0006629">
    <property type="term" value="P:lipid metabolic process"/>
    <property type="evidence" value="ECO:0007669"/>
    <property type="project" value="UniProtKB-ARBA"/>
</dbReference>
<evidence type="ECO:0000313" key="10">
    <source>
        <dbReference type="Proteomes" id="UP001443914"/>
    </source>
</evidence>
<keyword evidence="5 6" id="KW-0408">Iron</keyword>
<evidence type="ECO:0000256" key="4">
    <source>
        <dbReference type="ARBA" id="ARBA00023002"/>
    </source>
</evidence>
<gene>
    <name evidence="9" type="ORF">RND81_06G019300</name>
</gene>
<dbReference type="InterPro" id="IPR001128">
    <property type="entry name" value="Cyt_P450"/>
</dbReference>
<dbReference type="PRINTS" id="PR00463">
    <property type="entry name" value="EP450I"/>
</dbReference>
<dbReference type="Pfam" id="PF00067">
    <property type="entry name" value="p450"/>
    <property type="match status" value="1"/>
</dbReference>
<organism evidence="9 10">
    <name type="scientific">Saponaria officinalis</name>
    <name type="common">Common soapwort</name>
    <name type="synonym">Lychnis saponaria</name>
    <dbReference type="NCBI Taxonomy" id="3572"/>
    <lineage>
        <taxon>Eukaryota</taxon>
        <taxon>Viridiplantae</taxon>
        <taxon>Streptophyta</taxon>
        <taxon>Embryophyta</taxon>
        <taxon>Tracheophyta</taxon>
        <taxon>Spermatophyta</taxon>
        <taxon>Magnoliopsida</taxon>
        <taxon>eudicotyledons</taxon>
        <taxon>Gunneridae</taxon>
        <taxon>Pentapetalae</taxon>
        <taxon>Caryophyllales</taxon>
        <taxon>Caryophyllaceae</taxon>
        <taxon>Caryophylleae</taxon>
        <taxon>Saponaria</taxon>
    </lineage>
</organism>
<keyword evidence="10" id="KW-1185">Reference proteome</keyword>
<dbReference type="InterPro" id="IPR002401">
    <property type="entry name" value="Cyt_P450_E_grp-I"/>
</dbReference>
<dbReference type="PANTHER" id="PTHR24296">
    <property type="entry name" value="CYTOCHROME P450"/>
    <property type="match status" value="1"/>
</dbReference>
<dbReference type="Proteomes" id="UP001443914">
    <property type="component" value="Unassembled WGS sequence"/>
</dbReference>
<dbReference type="SUPFAM" id="SSF48264">
    <property type="entry name" value="Cytochrome P450"/>
    <property type="match status" value="1"/>
</dbReference>
<proteinExistence type="inferred from homology"/>
<dbReference type="AlphaFoldDB" id="A0AAW1K5J6"/>
<evidence type="ECO:0000256" key="7">
    <source>
        <dbReference type="RuleBase" id="RU000461"/>
    </source>
</evidence>
<dbReference type="GO" id="GO:0004497">
    <property type="term" value="F:monooxygenase activity"/>
    <property type="evidence" value="ECO:0007669"/>
    <property type="project" value="UniProtKB-KW"/>
</dbReference>
<comment type="cofactor">
    <cofactor evidence="1 6">
        <name>heme</name>
        <dbReference type="ChEBI" id="CHEBI:30413"/>
    </cofactor>
</comment>
<evidence type="ECO:0000256" key="6">
    <source>
        <dbReference type="PIRSR" id="PIRSR602401-1"/>
    </source>
</evidence>
<dbReference type="GO" id="GO:0005506">
    <property type="term" value="F:iron ion binding"/>
    <property type="evidence" value="ECO:0007669"/>
    <property type="project" value="InterPro"/>
</dbReference>
<keyword evidence="7" id="KW-0503">Monooxygenase</keyword>
<dbReference type="PRINTS" id="PR00385">
    <property type="entry name" value="P450"/>
</dbReference>
<keyword evidence="8" id="KW-0472">Membrane</keyword>
<sequence>MEFLHLFIAFIFMLLFCYFYRDKNGLLTNWPIVGMLFTLFANVHRIHDFLIALMQNFNLSFHFKGPWYTSMEMLITCDPKNIHHVMSKNFINYSKGGKFYDIFDILGGGIFNSDGELWKYHRKMAQTFLGHPTFNQFLLKTVIAKVNNGLIPVLNYASKHGLVLDLQDLFLRFALDNICALTMGYELGSLCIDFPRVPFSEALDDVAEVRFYRNVLPSSVWKFMRWLNVGKEKKYKNAWKTIDNFIYDCIAKKNEELLKKFGSIRAKEENEDCFDLLTLLYKEKDDKLLRDTILNFFIAGRDTIITALSWFFYLLSQNPGVQSKIRQELNTVMKSNLNDDFDLKNMYVFTRKNYKESSDNLIYLHGALCEALRLYPPVVFEAKNSIGQDNLLSGHVVKPPMQIVFDLYAMGRIKSIWGEDCYEFKPERWISPSGTIRHEPSYKFLAFNAGPRTCVGKDLAFIQMKIVAATIILNYEFHVMEGPSVMPKTSIILKMKNGFKVKVSKLQT</sequence>
<name>A0AAW1K5J6_SAPOF</name>
<dbReference type="InterPro" id="IPR036396">
    <property type="entry name" value="Cyt_P450_sf"/>
</dbReference>
<dbReference type="PROSITE" id="PS00086">
    <property type="entry name" value="CYTOCHROME_P450"/>
    <property type="match status" value="1"/>
</dbReference>
<keyword evidence="6 7" id="KW-0349">Heme</keyword>
<evidence type="ECO:0000256" key="5">
    <source>
        <dbReference type="ARBA" id="ARBA00023004"/>
    </source>
</evidence>
<keyword evidence="8" id="KW-0812">Transmembrane</keyword>
<dbReference type="EMBL" id="JBDFQZ010000006">
    <property type="protein sequence ID" value="KAK9713318.1"/>
    <property type="molecule type" value="Genomic_DNA"/>
</dbReference>
<evidence type="ECO:0000256" key="3">
    <source>
        <dbReference type="ARBA" id="ARBA00022723"/>
    </source>
</evidence>
<reference evidence="9" key="1">
    <citation type="submission" date="2024-03" db="EMBL/GenBank/DDBJ databases">
        <title>WGS assembly of Saponaria officinalis var. Norfolk2.</title>
        <authorList>
            <person name="Jenkins J."/>
            <person name="Shu S."/>
            <person name="Grimwood J."/>
            <person name="Barry K."/>
            <person name="Goodstein D."/>
            <person name="Schmutz J."/>
            <person name="Leebens-Mack J."/>
            <person name="Osbourn A."/>
        </authorList>
    </citation>
    <scope>NUCLEOTIDE SEQUENCE [LARGE SCALE GENOMIC DNA]</scope>
    <source>
        <strain evidence="9">JIC</strain>
    </source>
</reference>
<protein>
    <recommendedName>
        <fullName evidence="11">Cytochrome P450</fullName>
    </recommendedName>
</protein>
<feature type="transmembrane region" description="Helical" evidence="8">
    <location>
        <begin position="27"/>
        <end position="44"/>
    </location>
</feature>
<accession>A0AAW1K5J6</accession>
<keyword evidence="8" id="KW-1133">Transmembrane helix</keyword>
<comment type="caution">
    <text evidence="9">The sequence shown here is derived from an EMBL/GenBank/DDBJ whole genome shotgun (WGS) entry which is preliminary data.</text>
</comment>
<feature type="transmembrane region" description="Helical" evidence="8">
    <location>
        <begin position="5"/>
        <end position="21"/>
    </location>
</feature>
<comment type="similarity">
    <text evidence="2 7">Belongs to the cytochrome P450 family.</text>
</comment>
<evidence type="ECO:0008006" key="11">
    <source>
        <dbReference type="Google" id="ProtNLM"/>
    </source>
</evidence>
<evidence type="ECO:0000256" key="2">
    <source>
        <dbReference type="ARBA" id="ARBA00010617"/>
    </source>
</evidence>
<evidence type="ECO:0000256" key="8">
    <source>
        <dbReference type="SAM" id="Phobius"/>
    </source>
</evidence>
<dbReference type="InterPro" id="IPR017972">
    <property type="entry name" value="Cyt_P450_CS"/>
</dbReference>
<evidence type="ECO:0000256" key="1">
    <source>
        <dbReference type="ARBA" id="ARBA00001971"/>
    </source>
</evidence>
<dbReference type="Gene3D" id="1.10.630.10">
    <property type="entry name" value="Cytochrome P450"/>
    <property type="match status" value="1"/>
</dbReference>
<keyword evidence="3 6" id="KW-0479">Metal-binding</keyword>
<dbReference type="CDD" id="cd11064">
    <property type="entry name" value="CYP86A"/>
    <property type="match status" value="1"/>
</dbReference>
<dbReference type="GO" id="GO:0020037">
    <property type="term" value="F:heme binding"/>
    <property type="evidence" value="ECO:0007669"/>
    <property type="project" value="InterPro"/>
</dbReference>
<dbReference type="GO" id="GO:0016705">
    <property type="term" value="F:oxidoreductase activity, acting on paired donors, with incorporation or reduction of molecular oxygen"/>
    <property type="evidence" value="ECO:0007669"/>
    <property type="project" value="InterPro"/>
</dbReference>
<keyword evidence="4 7" id="KW-0560">Oxidoreductase</keyword>
<feature type="binding site" description="axial binding residue" evidence="6">
    <location>
        <position position="454"/>
    </location>
    <ligand>
        <name>heme</name>
        <dbReference type="ChEBI" id="CHEBI:30413"/>
    </ligand>
    <ligandPart>
        <name>Fe</name>
        <dbReference type="ChEBI" id="CHEBI:18248"/>
    </ligandPart>
</feature>